<protein>
    <submittedName>
        <fullName evidence="2">Uncharacterized protein</fullName>
    </submittedName>
</protein>
<sequence length="308" mass="33545">MTSTFDMPFAPLAVDFDNVETYLNMDAFAPSEPFVQDSMLDYSFEQVLHPSAVDNADEFAGEFHHQGCALEPELTVAPACVFLSKAKDTPCMSFAELMAAETESFSDIFSEASFDSSSSVYDAPYLSDTPSLTSDSDESDESDSVLKLEPVSPTSVASPTTYSNAYYERLLESYHNFVPLPSAPSPSQKRSTGGKTLPGARGFAAEVATNAEWVSSRVSSWLESTHAPVEDKKRKRDVDEEEDADPKAGPYPTARVPTSTPAATVERPDSSLRRTSQSRCFTLPPASAFAARPTKRVRSWTPQQVAVV</sequence>
<dbReference type="AlphaFoldDB" id="A0A067MD48"/>
<proteinExistence type="predicted"/>
<reference evidence="3" key="1">
    <citation type="journal article" date="2014" name="Proc. Natl. Acad. Sci. U.S.A.">
        <title>Extensive sampling of basidiomycete genomes demonstrates inadequacy of the white-rot/brown-rot paradigm for wood decay fungi.</title>
        <authorList>
            <person name="Riley R."/>
            <person name="Salamov A.A."/>
            <person name="Brown D.W."/>
            <person name="Nagy L.G."/>
            <person name="Floudas D."/>
            <person name="Held B.W."/>
            <person name="Levasseur A."/>
            <person name="Lombard V."/>
            <person name="Morin E."/>
            <person name="Otillar R."/>
            <person name="Lindquist E.A."/>
            <person name="Sun H."/>
            <person name="LaButti K.M."/>
            <person name="Schmutz J."/>
            <person name="Jabbour D."/>
            <person name="Luo H."/>
            <person name="Baker S.E."/>
            <person name="Pisabarro A.G."/>
            <person name="Walton J.D."/>
            <person name="Blanchette R.A."/>
            <person name="Henrissat B."/>
            <person name="Martin F."/>
            <person name="Cullen D."/>
            <person name="Hibbett D.S."/>
            <person name="Grigoriev I.V."/>
        </authorList>
    </citation>
    <scope>NUCLEOTIDE SEQUENCE [LARGE SCALE GENOMIC DNA]</scope>
    <source>
        <strain evidence="3">FD-172 SS1</strain>
    </source>
</reference>
<dbReference type="InParanoid" id="A0A067MD48"/>
<gene>
    <name evidence="2" type="ORF">BOTBODRAFT_47529</name>
</gene>
<feature type="region of interest" description="Disordered" evidence="1">
    <location>
        <begin position="224"/>
        <end position="308"/>
    </location>
</feature>
<feature type="region of interest" description="Disordered" evidence="1">
    <location>
        <begin position="128"/>
        <end position="159"/>
    </location>
</feature>
<dbReference type="EMBL" id="KL198077">
    <property type="protein sequence ID" value="KDQ09511.1"/>
    <property type="molecule type" value="Genomic_DNA"/>
</dbReference>
<evidence type="ECO:0000256" key="1">
    <source>
        <dbReference type="SAM" id="MobiDB-lite"/>
    </source>
</evidence>
<keyword evidence="3" id="KW-1185">Reference proteome</keyword>
<accession>A0A067MD48</accession>
<dbReference type="HOGENOM" id="CLU_903125_0_0_1"/>
<evidence type="ECO:0000313" key="2">
    <source>
        <dbReference type="EMBL" id="KDQ09511.1"/>
    </source>
</evidence>
<organism evidence="2 3">
    <name type="scientific">Botryobasidium botryosum (strain FD-172 SS1)</name>
    <dbReference type="NCBI Taxonomy" id="930990"/>
    <lineage>
        <taxon>Eukaryota</taxon>
        <taxon>Fungi</taxon>
        <taxon>Dikarya</taxon>
        <taxon>Basidiomycota</taxon>
        <taxon>Agaricomycotina</taxon>
        <taxon>Agaricomycetes</taxon>
        <taxon>Cantharellales</taxon>
        <taxon>Botryobasidiaceae</taxon>
        <taxon>Botryobasidium</taxon>
    </lineage>
</organism>
<feature type="compositionally biased region" description="Basic and acidic residues" evidence="1">
    <location>
        <begin position="228"/>
        <end position="238"/>
    </location>
</feature>
<dbReference type="Proteomes" id="UP000027195">
    <property type="component" value="Unassembled WGS sequence"/>
</dbReference>
<evidence type="ECO:0000313" key="3">
    <source>
        <dbReference type="Proteomes" id="UP000027195"/>
    </source>
</evidence>
<name>A0A067MD48_BOTB1</name>